<evidence type="ECO:0000256" key="6">
    <source>
        <dbReference type="ARBA" id="ARBA00023136"/>
    </source>
</evidence>
<gene>
    <name evidence="9" type="ORF">JD276_07000</name>
</gene>
<protein>
    <submittedName>
        <fullName evidence="9">Sugar ABC transporter permease</fullName>
    </submittedName>
</protein>
<dbReference type="CDD" id="cd06261">
    <property type="entry name" value="TM_PBP2"/>
    <property type="match status" value="1"/>
</dbReference>
<evidence type="ECO:0000256" key="5">
    <source>
        <dbReference type="ARBA" id="ARBA00022989"/>
    </source>
</evidence>
<dbReference type="RefSeq" id="WP_200114929.1">
    <property type="nucleotide sequence ID" value="NZ_JAEHOH010000009.1"/>
</dbReference>
<evidence type="ECO:0000256" key="3">
    <source>
        <dbReference type="ARBA" id="ARBA00022475"/>
    </source>
</evidence>
<dbReference type="InterPro" id="IPR000515">
    <property type="entry name" value="MetI-like"/>
</dbReference>
<reference evidence="9" key="1">
    <citation type="submission" date="2020-12" db="EMBL/GenBank/DDBJ databases">
        <title>Leucobacter sp. CAS1, isolated from Chromium sludge.</title>
        <authorList>
            <person name="Xu Z."/>
        </authorList>
    </citation>
    <scope>NUCLEOTIDE SEQUENCE</scope>
    <source>
        <strain evidence="9">CSA1</strain>
    </source>
</reference>
<dbReference type="InterPro" id="IPR035906">
    <property type="entry name" value="MetI-like_sf"/>
</dbReference>
<feature type="transmembrane region" description="Helical" evidence="7">
    <location>
        <begin position="219"/>
        <end position="237"/>
    </location>
</feature>
<feature type="transmembrane region" description="Helical" evidence="7">
    <location>
        <begin position="30"/>
        <end position="51"/>
    </location>
</feature>
<dbReference type="PANTHER" id="PTHR43005">
    <property type="entry name" value="BLR7065 PROTEIN"/>
    <property type="match status" value="1"/>
</dbReference>
<evidence type="ECO:0000256" key="1">
    <source>
        <dbReference type="ARBA" id="ARBA00004651"/>
    </source>
</evidence>
<name>A0A934Q8U9_9MICO</name>
<dbReference type="PROSITE" id="PS50928">
    <property type="entry name" value="ABC_TM1"/>
    <property type="match status" value="1"/>
</dbReference>
<comment type="caution">
    <text evidence="9">The sequence shown here is derived from an EMBL/GenBank/DDBJ whole genome shotgun (WGS) entry which is preliminary data.</text>
</comment>
<keyword evidence="5 7" id="KW-1133">Transmembrane helix</keyword>
<evidence type="ECO:0000256" key="4">
    <source>
        <dbReference type="ARBA" id="ARBA00022692"/>
    </source>
</evidence>
<evidence type="ECO:0000256" key="7">
    <source>
        <dbReference type="RuleBase" id="RU363032"/>
    </source>
</evidence>
<dbReference type="PANTHER" id="PTHR43005:SF1">
    <property type="entry name" value="SPERMIDINE_PUTRESCINE TRANSPORT SYSTEM PERMEASE PROTEIN"/>
    <property type="match status" value="1"/>
</dbReference>
<dbReference type="EMBL" id="JAEHOH010000009">
    <property type="protein sequence ID" value="MBK0418779.1"/>
    <property type="molecule type" value="Genomic_DNA"/>
</dbReference>
<evidence type="ECO:0000259" key="8">
    <source>
        <dbReference type="PROSITE" id="PS50928"/>
    </source>
</evidence>
<feature type="transmembrane region" description="Helical" evidence="7">
    <location>
        <begin position="272"/>
        <end position="297"/>
    </location>
</feature>
<dbReference type="GO" id="GO:0005886">
    <property type="term" value="C:plasma membrane"/>
    <property type="evidence" value="ECO:0007669"/>
    <property type="project" value="UniProtKB-SubCell"/>
</dbReference>
<keyword evidence="4 7" id="KW-0812">Transmembrane</keyword>
<evidence type="ECO:0000313" key="10">
    <source>
        <dbReference type="Proteomes" id="UP000608530"/>
    </source>
</evidence>
<sequence>MSAPSAPSTVAIKVGTARVRVRPNRFSRGMLAPLLIVIGFVVGFPLVYAGYLSFTDYRLTDRGTPDLVWFDSYIGALTNPSFWQAFGTTATYLVIAVTGELVLGLFIAMALQKQRWAKDLTRALLLAPMFITPIAVGLTFRFLLNDQLGAVPELLSRIGVSYDFLGSGKALITLAFIDMWQWTPFMVLLLLAGLESLPKAPLEAARVDGASWWYTFRRVMLPLLSPVLVIAVLLRALDAMKVFEYVYATTRGGPGEETQTLQYFTYQTGIQFFRLGSASAMAFIVLAVVLTVIVVIYRRMERSREQ</sequence>
<dbReference type="Proteomes" id="UP000608530">
    <property type="component" value="Unassembled WGS sequence"/>
</dbReference>
<keyword evidence="3" id="KW-1003">Cell membrane</keyword>
<comment type="similarity">
    <text evidence="7">Belongs to the binding-protein-dependent transport system permease family.</text>
</comment>
<keyword evidence="10" id="KW-1185">Reference proteome</keyword>
<comment type="subcellular location">
    <subcellularLocation>
        <location evidence="1 7">Cell membrane</location>
        <topology evidence="1 7">Multi-pass membrane protein</topology>
    </subcellularLocation>
</comment>
<feature type="transmembrane region" description="Helical" evidence="7">
    <location>
        <begin position="179"/>
        <end position="198"/>
    </location>
</feature>
<keyword evidence="6 7" id="KW-0472">Membrane</keyword>
<evidence type="ECO:0000313" key="9">
    <source>
        <dbReference type="EMBL" id="MBK0418779.1"/>
    </source>
</evidence>
<feature type="transmembrane region" description="Helical" evidence="7">
    <location>
        <begin position="123"/>
        <end position="144"/>
    </location>
</feature>
<keyword evidence="2 7" id="KW-0813">Transport</keyword>
<accession>A0A934Q8U9</accession>
<feature type="domain" description="ABC transmembrane type-1" evidence="8">
    <location>
        <begin position="86"/>
        <end position="294"/>
    </location>
</feature>
<dbReference type="Pfam" id="PF00528">
    <property type="entry name" value="BPD_transp_1"/>
    <property type="match status" value="1"/>
</dbReference>
<dbReference type="AlphaFoldDB" id="A0A934Q8U9"/>
<dbReference type="Gene3D" id="1.10.3720.10">
    <property type="entry name" value="MetI-like"/>
    <property type="match status" value="1"/>
</dbReference>
<feature type="transmembrane region" description="Helical" evidence="7">
    <location>
        <begin position="90"/>
        <end position="111"/>
    </location>
</feature>
<proteinExistence type="inferred from homology"/>
<dbReference type="GO" id="GO:0055085">
    <property type="term" value="P:transmembrane transport"/>
    <property type="evidence" value="ECO:0007669"/>
    <property type="project" value="InterPro"/>
</dbReference>
<dbReference type="SUPFAM" id="SSF161098">
    <property type="entry name" value="MetI-like"/>
    <property type="match status" value="1"/>
</dbReference>
<evidence type="ECO:0000256" key="2">
    <source>
        <dbReference type="ARBA" id="ARBA00022448"/>
    </source>
</evidence>
<organism evidence="9 10">
    <name type="scientific">Leucobacter chromiisoli</name>
    <dbReference type="NCBI Taxonomy" id="2796471"/>
    <lineage>
        <taxon>Bacteria</taxon>
        <taxon>Bacillati</taxon>
        <taxon>Actinomycetota</taxon>
        <taxon>Actinomycetes</taxon>
        <taxon>Micrococcales</taxon>
        <taxon>Microbacteriaceae</taxon>
        <taxon>Leucobacter</taxon>
    </lineage>
</organism>